<evidence type="ECO:0000256" key="1">
    <source>
        <dbReference type="SAM" id="Phobius"/>
    </source>
</evidence>
<keyword evidence="1" id="KW-0472">Membrane</keyword>
<feature type="transmembrane region" description="Helical" evidence="1">
    <location>
        <begin position="309"/>
        <end position="327"/>
    </location>
</feature>
<name>A0A919P280_9CELL</name>
<keyword evidence="1" id="KW-1133">Transmembrane helix</keyword>
<feature type="transmembrane region" description="Helical" evidence="1">
    <location>
        <begin position="517"/>
        <end position="538"/>
    </location>
</feature>
<reference evidence="2" key="1">
    <citation type="submission" date="2021-01" db="EMBL/GenBank/DDBJ databases">
        <title>Whole genome shotgun sequence of Cellulomonas chitinilytica NBRC 110799.</title>
        <authorList>
            <person name="Komaki H."/>
            <person name="Tamura T."/>
        </authorList>
    </citation>
    <scope>NUCLEOTIDE SEQUENCE</scope>
    <source>
        <strain evidence="2">NBRC 110799</strain>
    </source>
</reference>
<feature type="transmembrane region" description="Helical" evidence="1">
    <location>
        <begin position="207"/>
        <end position="231"/>
    </location>
</feature>
<feature type="transmembrane region" description="Helical" evidence="1">
    <location>
        <begin position="471"/>
        <end position="497"/>
    </location>
</feature>
<feature type="transmembrane region" description="Helical" evidence="1">
    <location>
        <begin position="401"/>
        <end position="423"/>
    </location>
</feature>
<feature type="transmembrane region" description="Helical" evidence="1">
    <location>
        <begin position="38"/>
        <end position="56"/>
    </location>
</feature>
<feature type="transmembrane region" description="Helical" evidence="1">
    <location>
        <begin position="173"/>
        <end position="195"/>
    </location>
</feature>
<proteinExistence type="predicted"/>
<feature type="transmembrane region" description="Helical" evidence="1">
    <location>
        <begin position="356"/>
        <end position="380"/>
    </location>
</feature>
<keyword evidence="3" id="KW-1185">Reference proteome</keyword>
<evidence type="ECO:0000313" key="3">
    <source>
        <dbReference type="Proteomes" id="UP000632740"/>
    </source>
</evidence>
<keyword evidence="1" id="KW-0812">Transmembrane</keyword>
<organism evidence="2 3">
    <name type="scientific">Cellulomonas chitinilytica</name>
    <dbReference type="NCBI Taxonomy" id="398759"/>
    <lineage>
        <taxon>Bacteria</taxon>
        <taxon>Bacillati</taxon>
        <taxon>Actinomycetota</taxon>
        <taxon>Actinomycetes</taxon>
        <taxon>Micrococcales</taxon>
        <taxon>Cellulomonadaceae</taxon>
        <taxon>Cellulomonas</taxon>
    </lineage>
</organism>
<protein>
    <submittedName>
        <fullName evidence="2">ABC transporter membrane-spanning protein</fullName>
    </submittedName>
</protein>
<evidence type="ECO:0000313" key="2">
    <source>
        <dbReference type="EMBL" id="GIG21325.1"/>
    </source>
</evidence>
<dbReference type="Proteomes" id="UP000632740">
    <property type="component" value="Unassembled WGS sequence"/>
</dbReference>
<feature type="transmembrane region" description="Helical" evidence="1">
    <location>
        <begin position="251"/>
        <end position="272"/>
    </location>
</feature>
<feature type="transmembrane region" description="Helical" evidence="1">
    <location>
        <begin position="140"/>
        <end position="167"/>
    </location>
</feature>
<accession>A0A919P280</accession>
<dbReference type="EMBL" id="BONK01000006">
    <property type="protein sequence ID" value="GIG21325.1"/>
    <property type="molecule type" value="Genomic_DNA"/>
</dbReference>
<dbReference type="RefSeq" id="WP_203752731.1">
    <property type="nucleotide sequence ID" value="NZ_BONK01000006.1"/>
</dbReference>
<dbReference type="AlphaFoldDB" id="A0A919P280"/>
<sequence length="545" mass="56240">MTAVALAPTAVAPARPGGLLTGTGTLLRLALRRDRVRIPVTVAILVLMMESTYSAVASAYPTVEQRQALAVTISSNTAFLALLGPAQHPESLGAVACWRIGAFLALVVGILGAMTTVRHTRREEEAGRLELVGALRVGRLAALTAGLVTALVLVTVTSFAVAIPVLGEGADGALAFACQNLVAGLAGVAVAAVAVQVASVARTASSIAVSLLTLTYVLRAAADISDSVSWLSWLSPMGWGQKIDPFGENRYGLVLLGVATLAVGAAVAYRIALHRDLGAGLIADRPGPAGDPRLRSVGALTWRLQGTTLGTWVSPVAAYTLLVGFILDSVDDFAGDSPQMQQIVEQIGGKGALQDVFVVTIMSFVGLASGAYVVAALARLQTEETAGRTELLLGRSVPRTTYLLVNVAVVTVGTVVLALAAGLAMGTGYGIVAGTWGTSFWPIVGAGLVQVPAVLVVVGFMTALYGWVPRLVVLGWALVVWSLLVGLLGELLGLPSWLQQLSPFSHVPGYPLEDVTAGPLLVLTAIGVVLAAFGVVGFRRRDVVA</sequence>
<gene>
    <name evidence="2" type="ORF">Cch01nite_20490</name>
</gene>
<feature type="transmembrane region" description="Helical" evidence="1">
    <location>
        <begin position="443"/>
        <end position="464"/>
    </location>
</feature>
<feature type="transmembrane region" description="Helical" evidence="1">
    <location>
        <begin position="98"/>
        <end position="119"/>
    </location>
</feature>
<comment type="caution">
    <text evidence="2">The sequence shown here is derived from an EMBL/GenBank/DDBJ whole genome shotgun (WGS) entry which is preliminary data.</text>
</comment>